<reference evidence="1 2" key="1">
    <citation type="submission" date="2020-03" db="EMBL/GenBank/DDBJ databases">
        <title>Leucobacter sp. nov., isolated from beetles.</title>
        <authorList>
            <person name="Hyun D.-W."/>
            <person name="Bae J.-W."/>
        </authorList>
    </citation>
    <scope>NUCLEOTIDE SEQUENCE [LARGE SCALE GENOMIC DNA]</scope>
    <source>
        <strain evidence="1 2">HDW9B</strain>
    </source>
</reference>
<evidence type="ECO:0000313" key="2">
    <source>
        <dbReference type="Proteomes" id="UP000501387"/>
    </source>
</evidence>
<evidence type="ECO:0000313" key="1">
    <source>
        <dbReference type="EMBL" id="QIM16653.1"/>
    </source>
</evidence>
<name>A0A6G8FK29_9MICO</name>
<dbReference type="KEGG" id="lins:G7067_09950"/>
<dbReference type="RefSeq" id="WP_166323897.1">
    <property type="nucleotide sequence ID" value="NZ_CP049934.1"/>
</dbReference>
<organism evidence="1 2">
    <name type="scientific">Leucobacter insecticola</name>
    <dbReference type="NCBI Taxonomy" id="2714934"/>
    <lineage>
        <taxon>Bacteria</taxon>
        <taxon>Bacillati</taxon>
        <taxon>Actinomycetota</taxon>
        <taxon>Actinomycetes</taxon>
        <taxon>Micrococcales</taxon>
        <taxon>Microbacteriaceae</taxon>
        <taxon>Leucobacter</taxon>
    </lineage>
</organism>
<keyword evidence="2" id="KW-1185">Reference proteome</keyword>
<dbReference type="EMBL" id="CP049934">
    <property type="protein sequence ID" value="QIM16653.1"/>
    <property type="molecule type" value="Genomic_DNA"/>
</dbReference>
<protein>
    <submittedName>
        <fullName evidence="1">Uncharacterized protein</fullName>
    </submittedName>
</protein>
<proteinExistence type="predicted"/>
<gene>
    <name evidence="1" type="ORF">G7067_09950</name>
</gene>
<dbReference type="Proteomes" id="UP000501387">
    <property type="component" value="Chromosome"/>
</dbReference>
<dbReference type="AlphaFoldDB" id="A0A6G8FK29"/>
<sequence>MELKQWMYRDTPEISARNEAALAFVWQWLQIPDHYSQLRDVGLWGEEQVIGKQEALVVLRRTVVTNPNDPYAR</sequence>
<accession>A0A6G8FK29</accession>